<accession>A4CFM7</accession>
<keyword evidence="3" id="KW-1185">Reference proteome</keyword>
<dbReference type="RefSeq" id="WP_009839316.1">
    <property type="nucleotide sequence ID" value="NZ_AAOH01000014.1"/>
</dbReference>
<name>A4CFM7_9GAMM</name>
<dbReference type="eggNOG" id="ENOG502ZT2N">
    <property type="taxonomic scope" value="Bacteria"/>
</dbReference>
<comment type="caution">
    <text evidence="2">The sequence shown here is derived from an EMBL/GenBank/DDBJ whole genome shotgun (WGS) entry which is preliminary data.</text>
</comment>
<protein>
    <submittedName>
        <fullName evidence="2">Uncharacterized protein</fullName>
    </submittedName>
</protein>
<keyword evidence="1" id="KW-0812">Transmembrane</keyword>
<dbReference type="HOGENOM" id="CLU_2168887_0_0_6"/>
<evidence type="ECO:0000313" key="2">
    <source>
        <dbReference type="EMBL" id="EAR26454.1"/>
    </source>
</evidence>
<evidence type="ECO:0000313" key="3">
    <source>
        <dbReference type="Proteomes" id="UP000006201"/>
    </source>
</evidence>
<dbReference type="Proteomes" id="UP000006201">
    <property type="component" value="Unassembled WGS sequence"/>
</dbReference>
<feature type="transmembrane region" description="Helical" evidence="1">
    <location>
        <begin position="16"/>
        <end position="38"/>
    </location>
</feature>
<proteinExistence type="predicted"/>
<gene>
    <name evidence="2" type="ORF">PTD2_04686</name>
</gene>
<feature type="transmembrane region" description="Helical" evidence="1">
    <location>
        <begin position="58"/>
        <end position="81"/>
    </location>
</feature>
<keyword evidence="1" id="KW-0472">Membrane</keyword>
<dbReference type="EMBL" id="AAOH01000014">
    <property type="protein sequence ID" value="EAR26454.1"/>
    <property type="molecule type" value="Genomic_DNA"/>
</dbReference>
<dbReference type="AlphaFoldDB" id="A4CFM7"/>
<reference evidence="2 3" key="1">
    <citation type="submission" date="2006-02" db="EMBL/GenBank/DDBJ databases">
        <authorList>
            <person name="Moran M.A."/>
            <person name="Kjelleberg S."/>
            <person name="Egan S."/>
            <person name="Saunders N."/>
            <person name="Thomas T."/>
            <person name="Ferriera S."/>
            <person name="Johnson J."/>
            <person name="Kravitz S."/>
            <person name="Halpern A."/>
            <person name="Remington K."/>
            <person name="Beeson K."/>
            <person name="Tran B."/>
            <person name="Rogers Y.-H."/>
            <person name="Friedman R."/>
            <person name="Venter J.C."/>
        </authorList>
    </citation>
    <scope>NUCLEOTIDE SEQUENCE [LARGE SCALE GENOMIC DNA]</scope>
    <source>
        <strain evidence="2 3">D2</strain>
    </source>
</reference>
<evidence type="ECO:0000256" key="1">
    <source>
        <dbReference type="SAM" id="Phobius"/>
    </source>
</evidence>
<dbReference type="OrthoDB" id="6400915at2"/>
<organism evidence="2 3">
    <name type="scientific">Pseudoalteromonas tunicata D2</name>
    <dbReference type="NCBI Taxonomy" id="87626"/>
    <lineage>
        <taxon>Bacteria</taxon>
        <taxon>Pseudomonadati</taxon>
        <taxon>Pseudomonadota</taxon>
        <taxon>Gammaproteobacteria</taxon>
        <taxon>Alteromonadales</taxon>
        <taxon>Pseudoalteromonadaceae</taxon>
        <taxon>Pseudoalteromonas</taxon>
    </lineage>
</organism>
<dbReference type="STRING" id="87626.PTD2_04686"/>
<sequence>MSVIPDIVHIASRLPWWGALLTGVISYFLIAILLGGYIEGHIASQAGSKFYVIIEARYGRLVHVCNWVGIACFVVGLFFAIRNYFVFNRATSNEKGIVTFISKLIGRSID</sequence>
<keyword evidence="1" id="KW-1133">Transmembrane helix</keyword>